<evidence type="ECO:0000313" key="2">
    <source>
        <dbReference type="EMBL" id="KAK1338582.1"/>
    </source>
</evidence>
<dbReference type="SUPFAM" id="SSF47943">
    <property type="entry name" value="Retrovirus capsid protein, N-terminal core domain"/>
    <property type="match status" value="1"/>
</dbReference>
<name>A0AA40LNS0_CNENI</name>
<protein>
    <recommendedName>
        <fullName evidence="1">Core shell protein Gag P30 domain-containing protein</fullName>
    </recommendedName>
</protein>
<evidence type="ECO:0000259" key="1">
    <source>
        <dbReference type="Pfam" id="PF02093"/>
    </source>
</evidence>
<dbReference type="EMBL" id="JAULJE010000009">
    <property type="protein sequence ID" value="KAK1338582.1"/>
    <property type="molecule type" value="Genomic_DNA"/>
</dbReference>
<dbReference type="Gene3D" id="1.10.375.10">
    <property type="entry name" value="Human Immunodeficiency Virus Type 1 Capsid Protein"/>
    <property type="match status" value="1"/>
</dbReference>
<reference evidence="2" key="1">
    <citation type="submission" date="2023-06" db="EMBL/GenBank/DDBJ databases">
        <title>Reference genome for the Northern bat (Eptesicus nilssonii), a most northern bat species.</title>
        <authorList>
            <person name="Laine V.N."/>
            <person name="Pulliainen A.T."/>
            <person name="Lilley T.M."/>
        </authorList>
    </citation>
    <scope>NUCLEOTIDE SEQUENCE</scope>
    <source>
        <strain evidence="2">BLF_Eptnil</strain>
        <tissue evidence="2">Kidney</tissue>
    </source>
</reference>
<dbReference type="GO" id="GO:0019068">
    <property type="term" value="P:virion assembly"/>
    <property type="evidence" value="ECO:0007669"/>
    <property type="project" value="InterPro"/>
</dbReference>
<dbReference type="PANTHER" id="PTHR33166">
    <property type="entry name" value="GAG_P30 DOMAIN-CONTAINING PROTEIN"/>
    <property type="match status" value="1"/>
</dbReference>
<dbReference type="InterPro" id="IPR003036">
    <property type="entry name" value="Gag_P30"/>
</dbReference>
<dbReference type="InterPro" id="IPR008919">
    <property type="entry name" value="Retrov_capsid_N"/>
</dbReference>
<dbReference type="Gene3D" id="3.30.70.270">
    <property type="match status" value="2"/>
</dbReference>
<accession>A0AA40LNS0</accession>
<dbReference type="Pfam" id="PF02093">
    <property type="entry name" value="Gag_p30"/>
    <property type="match status" value="1"/>
</dbReference>
<dbReference type="InterPro" id="IPR050462">
    <property type="entry name" value="Retroviral_Gag-Pol_poly"/>
</dbReference>
<comment type="caution">
    <text evidence="2">The sequence shown here is derived from an EMBL/GenBank/DDBJ whole genome shotgun (WGS) entry which is preliminary data.</text>
</comment>
<sequence>MVDRLEMIFQTQKPTWVDCKQLLFTFFNTEERMRVVTEAWKWLQTQAPAGILDTDRWAREAFPDEEPDWNLNSEDGRTGLERYRLAFLQGVRAGAKKPTTWLKSPRSSGSLTKVQQLSMRDYVRHTGSTPPLDLRPQKNQTMVNAAFVGQVQPDIRRKLQKLEGFAGKNATELLEIASKAFINQDRVARKEEEKRIQRRANIIAVVFRGYRVSKKKAQICQKEVKYLGFRITQGKRRLRTERKQAVCAIPVPSTRRQIREFLGAAGFCRIWIPRFSNLAKLLYKALKGEEKAPIDWGPKQENAFITIKAKLTHRGPSTRATRCDSGL</sequence>
<dbReference type="InterPro" id="IPR043128">
    <property type="entry name" value="Rev_trsase/Diguanyl_cyclase"/>
</dbReference>
<feature type="domain" description="Core shell protein Gag P30" evidence="1">
    <location>
        <begin position="5"/>
        <end position="181"/>
    </location>
</feature>
<organism evidence="2 3">
    <name type="scientific">Cnephaeus nilssonii</name>
    <name type="common">Northern bat</name>
    <name type="synonym">Eptesicus nilssonii</name>
    <dbReference type="NCBI Taxonomy" id="3371016"/>
    <lineage>
        <taxon>Eukaryota</taxon>
        <taxon>Metazoa</taxon>
        <taxon>Chordata</taxon>
        <taxon>Craniata</taxon>
        <taxon>Vertebrata</taxon>
        <taxon>Euteleostomi</taxon>
        <taxon>Mammalia</taxon>
        <taxon>Eutheria</taxon>
        <taxon>Laurasiatheria</taxon>
        <taxon>Chiroptera</taxon>
        <taxon>Yangochiroptera</taxon>
        <taxon>Vespertilionidae</taxon>
        <taxon>Cnephaeus</taxon>
    </lineage>
</organism>
<proteinExistence type="predicted"/>
<evidence type="ECO:0000313" key="3">
    <source>
        <dbReference type="Proteomes" id="UP001177744"/>
    </source>
</evidence>
<dbReference type="InterPro" id="IPR043502">
    <property type="entry name" value="DNA/RNA_pol_sf"/>
</dbReference>
<dbReference type="SUPFAM" id="SSF56672">
    <property type="entry name" value="DNA/RNA polymerases"/>
    <property type="match status" value="1"/>
</dbReference>
<dbReference type="Proteomes" id="UP001177744">
    <property type="component" value="Unassembled WGS sequence"/>
</dbReference>
<dbReference type="AlphaFoldDB" id="A0AA40LNS0"/>
<gene>
    <name evidence="2" type="ORF">QTO34_019236</name>
</gene>
<keyword evidence="3" id="KW-1185">Reference proteome</keyword>